<dbReference type="EMBL" id="KL367555">
    <property type="protein sequence ID" value="KFD64474.1"/>
    <property type="molecule type" value="Genomic_DNA"/>
</dbReference>
<evidence type="ECO:0008006" key="2">
    <source>
        <dbReference type="Google" id="ProtNLM"/>
    </source>
</evidence>
<dbReference type="PANTHER" id="PTHR47331">
    <property type="entry name" value="PHD-TYPE DOMAIN-CONTAINING PROTEIN"/>
    <property type="match status" value="1"/>
</dbReference>
<name>A0A085N4S8_9BILA</name>
<reference evidence="1" key="1">
    <citation type="journal article" date="2014" name="Nat. Genet.">
        <title>Genome and transcriptome of the porcine whipworm Trichuris suis.</title>
        <authorList>
            <person name="Jex A.R."/>
            <person name="Nejsum P."/>
            <person name="Schwarz E.M."/>
            <person name="Hu L."/>
            <person name="Young N.D."/>
            <person name="Hall R.S."/>
            <person name="Korhonen P.K."/>
            <person name="Liao S."/>
            <person name="Thamsborg S."/>
            <person name="Xia J."/>
            <person name="Xu P."/>
            <person name="Wang S."/>
            <person name="Scheerlinck J.P."/>
            <person name="Hofmann A."/>
            <person name="Sternberg P.W."/>
            <person name="Wang J."/>
            <person name="Gasser R.B."/>
        </authorList>
    </citation>
    <scope>NUCLEOTIDE SEQUENCE [LARGE SCALE GENOMIC DNA]</scope>
    <source>
        <strain evidence="1">DCEP-RM93F</strain>
    </source>
</reference>
<dbReference type="SUPFAM" id="SSF56672">
    <property type="entry name" value="DNA/RNA polymerases"/>
    <property type="match status" value="1"/>
</dbReference>
<dbReference type="PANTHER" id="PTHR47331:SF6">
    <property type="entry name" value="DOUBLECORTIN DOMAIN-CONTAINING PROTEIN"/>
    <property type="match status" value="1"/>
</dbReference>
<proteinExistence type="predicted"/>
<protein>
    <recommendedName>
        <fullName evidence="2">Pao retrotransposon peptidase</fullName>
    </recommendedName>
</protein>
<dbReference type="AlphaFoldDB" id="A0A085N4S8"/>
<gene>
    <name evidence="1" type="ORF">M514_23321</name>
</gene>
<evidence type="ECO:0000313" key="1">
    <source>
        <dbReference type="EMBL" id="KFD64474.1"/>
    </source>
</evidence>
<dbReference type="Proteomes" id="UP000030758">
    <property type="component" value="Unassembled WGS sequence"/>
</dbReference>
<organism evidence="1">
    <name type="scientific">Trichuris suis</name>
    <name type="common">pig whipworm</name>
    <dbReference type="NCBI Taxonomy" id="68888"/>
    <lineage>
        <taxon>Eukaryota</taxon>
        <taxon>Metazoa</taxon>
        <taxon>Ecdysozoa</taxon>
        <taxon>Nematoda</taxon>
        <taxon>Enoplea</taxon>
        <taxon>Dorylaimia</taxon>
        <taxon>Trichinellida</taxon>
        <taxon>Trichuridae</taxon>
        <taxon>Trichuris</taxon>
    </lineage>
</organism>
<dbReference type="InterPro" id="IPR008042">
    <property type="entry name" value="Retrotrans_Pao"/>
</dbReference>
<sequence>MSERADPQLHFTKDPLGREKTLGLLWDCESDSIRFDWSSPAGYAHTKRQILSLTSRVFDPLGFVAPVTIVARILLQELWISKCEWDEVPNEDILAKWRAWLAKTGELPSVTVPRLVRRTDSPYSLHIFCDASRAAYGAVAYFRSDDVGGNPHVSFLMARAKVAPLRHLTIPRLELQGAMLATRIASVIVRELRLKSDSVTFWTDSAVVLHSLNTTGRRLCTFVENRVSEIPDVTKISQWRFAPGKENPADVLSRGINPRRLKDTHWFSGPALLGRCPEYWPNKPFENETVTAEELE</sequence>
<accession>A0A085N4S8</accession>
<dbReference type="InterPro" id="IPR043502">
    <property type="entry name" value="DNA/RNA_pol_sf"/>
</dbReference>
<dbReference type="Pfam" id="PF05380">
    <property type="entry name" value="Peptidase_A17"/>
    <property type="match status" value="1"/>
</dbReference>